<evidence type="ECO:0000256" key="2">
    <source>
        <dbReference type="ARBA" id="ARBA00022692"/>
    </source>
</evidence>
<dbReference type="PIRSF" id="PIRSF006158">
    <property type="entry name" value="UCP006158_SH3"/>
    <property type="match status" value="1"/>
</dbReference>
<keyword evidence="5 7" id="KW-0472">Membrane</keyword>
<keyword evidence="3 8" id="KW-0732">Signal</keyword>
<dbReference type="InterPro" id="IPR016476">
    <property type="entry name" value="SH3_dom_pro"/>
</dbReference>
<feature type="domain" description="SH3b" evidence="9">
    <location>
        <begin position="21"/>
        <end position="87"/>
    </location>
</feature>
<evidence type="ECO:0000313" key="10">
    <source>
        <dbReference type="EMBL" id="PSJ44226.1"/>
    </source>
</evidence>
<evidence type="ECO:0000256" key="4">
    <source>
        <dbReference type="ARBA" id="ARBA00022989"/>
    </source>
</evidence>
<dbReference type="AlphaFoldDB" id="A0A2P7R1Y6"/>
<evidence type="ECO:0000256" key="8">
    <source>
        <dbReference type="SAM" id="SignalP"/>
    </source>
</evidence>
<name>A0A2P7R1Y6_9GAMM</name>
<dbReference type="Proteomes" id="UP000242181">
    <property type="component" value="Unassembled WGS sequence"/>
</dbReference>
<proteinExistence type="predicted"/>
<comment type="subcellular location">
    <subcellularLocation>
        <location evidence="1">Membrane</location>
        <topology evidence="1">Single-pass membrane protein</topology>
    </subcellularLocation>
</comment>
<keyword evidence="4 7" id="KW-1133">Transmembrane helix</keyword>
<dbReference type="OrthoDB" id="9790951at2"/>
<keyword evidence="11" id="KW-1185">Reference proteome</keyword>
<evidence type="ECO:0000256" key="6">
    <source>
        <dbReference type="SAM" id="Coils"/>
    </source>
</evidence>
<dbReference type="InterPro" id="IPR003646">
    <property type="entry name" value="SH3-like_bac-type"/>
</dbReference>
<comment type="caution">
    <text evidence="10">The sequence shown here is derived from an EMBL/GenBank/DDBJ whole genome shotgun (WGS) entry which is preliminary data.</text>
</comment>
<feature type="transmembrane region" description="Helical" evidence="7">
    <location>
        <begin position="171"/>
        <end position="194"/>
    </location>
</feature>
<evidence type="ECO:0000256" key="5">
    <source>
        <dbReference type="ARBA" id="ARBA00023136"/>
    </source>
</evidence>
<evidence type="ECO:0000256" key="1">
    <source>
        <dbReference type="ARBA" id="ARBA00004167"/>
    </source>
</evidence>
<dbReference type="PROSITE" id="PS51781">
    <property type="entry name" value="SH3B"/>
    <property type="match status" value="1"/>
</dbReference>
<dbReference type="EMBL" id="PXYH01000008">
    <property type="protein sequence ID" value="PSJ44226.1"/>
    <property type="molecule type" value="Genomic_DNA"/>
</dbReference>
<dbReference type="Gene3D" id="2.30.30.40">
    <property type="entry name" value="SH3 Domains"/>
    <property type="match status" value="1"/>
</dbReference>
<feature type="coiled-coil region" evidence="6">
    <location>
        <begin position="93"/>
        <end position="152"/>
    </location>
</feature>
<feature type="chain" id="PRO_5015173744" evidence="8">
    <location>
        <begin position="22"/>
        <end position="205"/>
    </location>
</feature>
<evidence type="ECO:0000313" key="11">
    <source>
        <dbReference type="Proteomes" id="UP000242181"/>
    </source>
</evidence>
<reference evidence="10 11" key="1">
    <citation type="submission" date="2018-03" db="EMBL/GenBank/DDBJ databases">
        <title>The draft genome of Zobellella taiwanensis JCM 13381.</title>
        <authorList>
            <person name="Liu L."/>
            <person name="Li L."/>
            <person name="Wang T."/>
            <person name="Zhang X."/>
            <person name="Liang L."/>
        </authorList>
    </citation>
    <scope>NUCLEOTIDE SEQUENCE [LARGE SCALE GENOMIC DNA]</scope>
    <source>
        <strain evidence="10 11">JCM 13381</strain>
    </source>
</reference>
<dbReference type="SMART" id="SM00287">
    <property type="entry name" value="SH3b"/>
    <property type="match status" value="1"/>
</dbReference>
<dbReference type="RefSeq" id="WP_106453107.1">
    <property type="nucleotide sequence ID" value="NZ_PXYH01000008.1"/>
</dbReference>
<sequence>MKSKLLLVLLCSLPWHGHALAATRYVSDNVYAYLHAGPSNQYRILGSINAGEPVEYLDRNADSQYVQIRDGEGRTGWIEGQFLQSEESFRVRLPALTQELEQARQLLADADQRHADDVADKVRQIDSQQQELDRLNAQLDELSRSHERIAAENRRLSGLMDDKEHQMRLDWLVNGGLVAGIGALVGFLLPLIPLRRRRRQDRWMN</sequence>
<dbReference type="GO" id="GO:0016020">
    <property type="term" value="C:membrane"/>
    <property type="evidence" value="ECO:0007669"/>
    <property type="project" value="UniProtKB-SubCell"/>
</dbReference>
<dbReference type="NCBIfam" id="TIGR04211">
    <property type="entry name" value="SH3_and_anchor"/>
    <property type="match status" value="1"/>
</dbReference>
<feature type="signal peptide" evidence="8">
    <location>
        <begin position="1"/>
        <end position="21"/>
    </location>
</feature>
<accession>A0A2P7R1Y6</accession>
<evidence type="ECO:0000256" key="3">
    <source>
        <dbReference type="ARBA" id="ARBA00022729"/>
    </source>
</evidence>
<keyword evidence="6" id="KW-0175">Coiled coil</keyword>
<evidence type="ECO:0000259" key="9">
    <source>
        <dbReference type="PROSITE" id="PS51781"/>
    </source>
</evidence>
<evidence type="ECO:0000256" key="7">
    <source>
        <dbReference type="SAM" id="Phobius"/>
    </source>
</evidence>
<organism evidence="10 11">
    <name type="scientific">Zobellella taiwanensis</name>
    <dbReference type="NCBI Taxonomy" id="347535"/>
    <lineage>
        <taxon>Bacteria</taxon>
        <taxon>Pseudomonadati</taxon>
        <taxon>Pseudomonadota</taxon>
        <taxon>Gammaproteobacteria</taxon>
        <taxon>Aeromonadales</taxon>
        <taxon>Aeromonadaceae</taxon>
        <taxon>Zobellella</taxon>
    </lineage>
</organism>
<protein>
    <submittedName>
        <fullName evidence="10">TIGR04211 family SH3 domain-containing protein</fullName>
    </submittedName>
</protein>
<gene>
    <name evidence="10" type="ORF">C7I36_07520</name>
</gene>
<dbReference type="Pfam" id="PF08239">
    <property type="entry name" value="SH3_3"/>
    <property type="match status" value="1"/>
</dbReference>
<keyword evidence="2 7" id="KW-0812">Transmembrane</keyword>